<feature type="transmembrane region" description="Helical" evidence="1">
    <location>
        <begin position="70"/>
        <end position="90"/>
    </location>
</feature>
<name>A0A367YVK0_9ACTN</name>
<keyword evidence="1" id="KW-0472">Membrane</keyword>
<evidence type="ECO:0008006" key="4">
    <source>
        <dbReference type="Google" id="ProtNLM"/>
    </source>
</evidence>
<keyword evidence="3" id="KW-1185">Reference proteome</keyword>
<dbReference type="AlphaFoldDB" id="A0A367YVK0"/>
<feature type="transmembrane region" description="Helical" evidence="1">
    <location>
        <begin position="102"/>
        <end position="125"/>
    </location>
</feature>
<accession>A0A367YVK0</accession>
<dbReference type="Proteomes" id="UP000252770">
    <property type="component" value="Unassembled WGS sequence"/>
</dbReference>
<organism evidence="2 3">
    <name type="scientific">Desertihabitans brevis</name>
    <dbReference type="NCBI Taxonomy" id="2268447"/>
    <lineage>
        <taxon>Bacteria</taxon>
        <taxon>Bacillati</taxon>
        <taxon>Actinomycetota</taxon>
        <taxon>Actinomycetes</taxon>
        <taxon>Propionibacteriales</taxon>
        <taxon>Propionibacteriaceae</taxon>
        <taxon>Desertihabitans</taxon>
    </lineage>
</organism>
<evidence type="ECO:0000256" key="1">
    <source>
        <dbReference type="SAM" id="Phobius"/>
    </source>
</evidence>
<keyword evidence="1" id="KW-0812">Transmembrane</keyword>
<proteinExistence type="predicted"/>
<feature type="transmembrane region" description="Helical" evidence="1">
    <location>
        <begin position="181"/>
        <end position="198"/>
    </location>
</feature>
<sequence length="228" mass="23266">MTSSPRRQGETPSGVPRPGRGWAVAGALAGLAGGVGIWLSMSAGPVFDPANPPTAESVQEHLGGYVPQLVGFHVATVAAALLLIPFAAGLHRRLAGQAPARSLLPAVASTALVVLSAVLVLGSGLDTEFVFGLATPELMVATDVSFYSHWIATIPWLWVTAGVSAIALGVAAVRHGAAPRALGVASLVLGGLMVLFGLSPLQYMAGFLGPLWLLVTGLVMLRGEPVAR</sequence>
<feature type="transmembrane region" description="Helical" evidence="1">
    <location>
        <begin position="21"/>
        <end position="41"/>
    </location>
</feature>
<reference evidence="2 3" key="1">
    <citation type="submission" date="2018-07" db="EMBL/GenBank/DDBJ databases">
        <title>Desertimonas flava gen. nov. sp. nov.</title>
        <authorList>
            <person name="Liu S."/>
        </authorList>
    </citation>
    <scope>NUCLEOTIDE SEQUENCE [LARGE SCALE GENOMIC DNA]</scope>
    <source>
        <strain evidence="2 3">16Sb5-5</strain>
    </source>
</reference>
<dbReference type="EMBL" id="QOUI01000005">
    <property type="protein sequence ID" value="RCK69838.1"/>
    <property type="molecule type" value="Genomic_DNA"/>
</dbReference>
<feature type="transmembrane region" description="Helical" evidence="1">
    <location>
        <begin position="145"/>
        <end position="169"/>
    </location>
</feature>
<protein>
    <recommendedName>
        <fullName evidence="4">DUF4386 family protein</fullName>
    </recommendedName>
</protein>
<gene>
    <name evidence="2" type="ORF">DT076_09775</name>
</gene>
<keyword evidence="1" id="KW-1133">Transmembrane helix</keyword>
<feature type="transmembrane region" description="Helical" evidence="1">
    <location>
        <begin position="204"/>
        <end position="221"/>
    </location>
</feature>
<evidence type="ECO:0000313" key="2">
    <source>
        <dbReference type="EMBL" id="RCK69838.1"/>
    </source>
</evidence>
<comment type="caution">
    <text evidence="2">The sequence shown here is derived from an EMBL/GenBank/DDBJ whole genome shotgun (WGS) entry which is preliminary data.</text>
</comment>
<evidence type="ECO:0000313" key="3">
    <source>
        <dbReference type="Proteomes" id="UP000252770"/>
    </source>
</evidence>